<dbReference type="InterPro" id="IPR011545">
    <property type="entry name" value="DEAD/DEAH_box_helicase_dom"/>
</dbReference>
<dbReference type="AlphaFoldDB" id="A0A285ICX8"/>
<feature type="region of interest" description="Disordered" evidence="8">
    <location>
        <begin position="406"/>
        <end position="427"/>
    </location>
</feature>
<evidence type="ECO:0000256" key="2">
    <source>
        <dbReference type="ARBA" id="ARBA00022801"/>
    </source>
</evidence>
<evidence type="ECO:0000313" key="12">
    <source>
        <dbReference type="EMBL" id="SNY45838.1"/>
    </source>
</evidence>
<reference evidence="13" key="1">
    <citation type="submission" date="2017-09" db="EMBL/GenBank/DDBJ databases">
        <authorList>
            <person name="Varghese N."/>
            <person name="Submissions S."/>
        </authorList>
    </citation>
    <scope>NUCLEOTIDE SEQUENCE [LARGE SCALE GENOMIC DNA]</scope>
    <source>
        <strain evidence="13">CGMCC 1.12461</strain>
    </source>
</reference>
<dbReference type="SMART" id="SM00490">
    <property type="entry name" value="HELICc"/>
    <property type="match status" value="1"/>
</dbReference>
<dbReference type="GO" id="GO:0003676">
    <property type="term" value="F:nucleic acid binding"/>
    <property type="evidence" value="ECO:0007669"/>
    <property type="project" value="InterPro"/>
</dbReference>
<dbReference type="Proteomes" id="UP000219353">
    <property type="component" value="Unassembled WGS sequence"/>
</dbReference>
<dbReference type="InterPro" id="IPR044742">
    <property type="entry name" value="DEAD/DEAH_RhlB"/>
</dbReference>
<dbReference type="PROSITE" id="PS00039">
    <property type="entry name" value="DEAD_ATP_HELICASE"/>
    <property type="match status" value="1"/>
</dbReference>
<accession>A0A285ICX8</accession>
<dbReference type="GO" id="GO:0016787">
    <property type="term" value="F:hydrolase activity"/>
    <property type="evidence" value="ECO:0007669"/>
    <property type="project" value="UniProtKB-KW"/>
</dbReference>
<dbReference type="Pfam" id="PF00270">
    <property type="entry name" value="DEAD"/>
    <property type="match status" value="1"/>
</dbReference>
<feature type="domain" description="Helicase ATP-binding" evidence="9">
    <location>
        <begin position="32"/>
        <end position="207"/>
    </location>
</feature>
<evidence type="ECO:0000256" key="5">
    <source>
        <dbReference type="ARBA" id="ARBA00038437"/>
    </source>
</evidence>
<evidence type="ECO:0000256" key="6">
    <source>
        <dbReference type="PROSITE-ProRule" id="PRU00552"/>
    </source>
</evidence>
<dbReference type="EMBL" id="OBEB01000001">
    <property type="protein sequence ID" value="SNY45838.1"/>
    <property type="molecule type" value="Genomic_DNA"/>
</dbReference>
<dbReference type="OrthoDB" id="9805696at2"/>
<keyword evidence="2 7" id="KW-0378">Hydrolase</keyword>
<evidence type="ECO:0000259" key="11">
    <source>
        <dbReference type="PROSITE" id="PS51195"/>
    </source>
</evidence>
<dbReference type="PROSITE" id="PS51195">
    <property type="entry name" value="Q_MOTIF"/>
    <property type="match status" value="1"/>
</dbReference>
<feature type="compositionally biased region" description="Basic residues" evidence="8">
    <location>
        <begin position="411"/>
        <end position="427"/>
    </location>
</feature>
<feature type="domain" description="Helicase C-terminal" evidence="10">
    <location>
        <begin position="234"/>
        <end position="378"/>
    </location>
</feature>
<dbReference type="SMART" id="SM00487">
    <property type="entry name" value="DEXDc"/>
    <property type="match status" value="1"/>
</dbReference>
<comment type="similarity">
    <text evidence="5 7">Belongs to the DEAD box helicase family.</text>
</comment>
<evidence type="ECO:0000256" key="7">
    <source>
        <dbReference type="RuleBase" id="RU000492"/>
    </source>
</evidence>
<dbReference type="Pfam" id="PF00271">
    <property type="entry name" value="Helicase_C"/>
    <property type="match status" value="1"/>
</dbReference>
<evidence type="ECO:0000256" key="1">
    <source>
        <dbReference type="ARBA" id="ARBA00022741"/>
    </source>
</evidence>
<evidence type="ECO:0000259" key="9">
    <source>
        <dbReference type="PROSITE" id="PS51192"/>
    </source>
</evidence>
<dbReference type="InterPro" id="IPR000629">
    <property type="entry name" value="RNA-helicase_DEAD-box_CS"/>
</dbReference>
<dbReference type="InterPro" id="IPR027417">
    <property type="entry name" value="P-loop_NTPase"/>
</dbReference>
<evidence type="ECO:0000313" key="13">
    <source>
        <dbReference type="Proteomes" id="UP000219353"/>
    </source>
</evidence>
<feature type="domain" description="DEAD-box RNA helicase Q" evidence="11">
    <location>
        <begin position="1"/>
        <end position="29"/>
    </location>
</feature>
<dbReference type="CDD" id="cd18787">
    <property type="entry name" value="SF2_C_DEAD"/>
    <property type="match status" value="1"/>
</dbReference>
<dbReference type="InterPro" id="IPR014001">
    <property type="entry name" value="Helicase_ATP-bd"/>
</dbReference>
<feature type="short sequence motif" description="Q motif" evidence="6">
    <location>
        <begin position="1"/>
        <end position="29"/>
    </location>
</feature>
<dbReference type="PROSITE" id="PS51194">
    <property type="entry name" value="HELICASE_CTER"/>
    <property type="match status" value="1"/>
</dbReference>
<keyword evidence="1 7" id="KW-0547">Nucleotide-binding</keyword>
<organism evidence="12 13">
    <name type="scientific">Arsukibacterium tuosuense</name>
    <dbReference type="NCBI Taxonomy" id="1323745"/>
    <lineage>
        <taxon>Bacteria</taxon>
        <taxon>Pseudomonadati</taxon>
        <taxon>Pseudomonadota</taxon>
        <taxon>Gammaproteobacteria</taxon>
        <taxon>Chromatiales</taxon>
        <taxon>Chromatiaceae</taxon>
        <taxon>Arsukibacterium</taxon>
    </lineage>
</organism>
<keyword evidence="4 7" id="KW-0067">ATP-binding</keyword>
<evidence type="ECO:0000256" key="4">
    <source>
        <dbReference type="ARBA" id="ARBA00022840"/>
    </source>
</evidence>
<dbReference type="Gene3D" id="3.40.50.300">
    <property type="entry name" value="P-loop containing nucleotide triphosphate hydrolases"/>
    <property type="match status" value="2"/>
</dbReference>
<dbReference type="PANTHER" id="PTHR47959:SF13">
    <property type="entry name" value="ATP-DEPENDENT RNA HELICASE RHLE"/>
    <property type="match status" value="1"/>
</dbReference>
<dbReference type="PANTHER" id="PTHR47959">
    <property type="entry name" value="ATP-DEPENDENT RNA HELICASE RHLE-RELATED"/>
    <property type="match status" value="1"/>
</dbReference>
<dbReference type="PROSITE" id="PS51192">
    <property type="entry name" value="HELICASE_ATP_BIND_1"/>
    <property type="match status" value="1"/>
</dbReference>
<sequence length="427" mass="47013">MQFSSLDLAADLQRALVEYGYSEMTPVQSQAIVPARRGKDLQVTAQTGTGKTAAFAIPVLQRMLDNPKATEERRPRALILTPTRELAEQIGVAITAYARFLPISVTALYGGVKMGGQANKLTAGVDIVISTPGRLLEHLALGNVILSDVEFVVLDEADRMLDMGFSTDVLKLLEMTASKRQTLLFSATTSPAVNELSHKILKNHQQIRVAKTNSAADTVNHVVYPVEESRKIELFEQLLAENNWFQVLVFTSTKEQADRLLAGLQQRKIEAAVCHGDKSQGARRRAIADFKSARLQVLISTEVAARGLDIQGLDYVVNFNLPYLPEDYVHRIGRTGRAGASGTAISFVSREEEQTLERIQKLIGVDIKRIVKPGFEVSNRESLLKSISRKVLSGRSNKATETVINLETAKKSRTKAKPKANAKVKPR</sequence>
<dbReference type="GO" id="GO:0005829">
    <property type="term" value="C:cytosol"/>
    <property type="evidence" value="ECO:0007669"/>
    <property type="project" value="TreeGrafter"/>
</dbReference>
<dbReference type="GO" id="GO:0003724">
    <property type="term" value="F:RNA helicase activity"/>
    <property type="evidence" value="ECO:0007669"/>
    <property type="project" value="InterPro"/>
</dbReference>
<dbReference type="InterPro" id="IPR014014">
    <property type="entry name" value="RNA_helicase_DEAD_Q_motif"/>
</dbReference>
<evidence type="ECO:0000256" key="3">
    <source>
        <dbReference type="ARBA" id="ARBA00022806"/>
    </source>
</evidence>
<dbReference type="GO" id="GO:0005524">
    <property type="term" value="F:ATP binding"/>
    <property type="evidence" value="ECO:0007669"/>
    <property type="project" value="UniProtKB-KW"/>
</dbReference>
<gene>
    <name evidence="12" type="ORF">SAMN06297280_0969</name>
</gene>
<protein>
    <submittedName>
        <fullName evidence="12">Superfamily II DNA and RNA helicase</fullName>
    </submittedName>
</protein>
<keyword evidence="13" id="KW-1185">Reference proteome</keyword>
<evidence type="ECO:0000259" key="10">
    <source>
        <dbReference type="PROSITE" id="PS51194"/>
    </source>
</evidence>
<dbReference type="InterPro" id="IPR001650">
    <property type="entry name" value="Helicase_C-like"/>
</dbReference>
<dbReference type="InterPro" id="IPR050079">
    <property type="entry name" value="DEAD_box_RNA_helicase"/>
</dbReference>
<dbReference type="CDD" id="cd00268">
    <property type="entry name" value="DEADc"/>
    <property type="match status" value="1"/>
</dbReference>
<proteinExistence type="inferred from homology"/>
<dbReference type="SUPFAM" id="SSF52540">
    <property type="entry name" value="P-loop containing nucleoside triphosphate hydrolases"/>
    <property type="match status" value="1"/>
</dbReference>
<dbReference type="RefSeq" id="WP_097110169.1">
    <property type="nucleotide sequence ID" value="NZ_OBEB01000001.1"/>
</dbReference>
<keyword evidence="3 7" id="KW-0347">Helicase</keyword>
<evidence type="ECO:0000256" key="8">
    <source>
        <dbReference type="SAM" id="MobiDB-lite"/>
    </source>
</evidence>
<name>A0A285ICX8_9GAMM</name>